<evidence type="ECO:0000313" key="8">
    <source>
        <dbReference type="Proteomes" id="UP000751190"/>
    </source>
</evidence>
<dbReference type="PRINTS" id="PR00888">
    <property type="entry name" value="SM22CALPONIN"/>
</dbReference>
<dbReference type="GO" id="GO:0051015">
    <property type="term" value="F:actin filament binding"/>
    <property type="evidence" value="ECO:0007669"/>
    <property type="project" value="TreeGrafter"/>
</dbReference>
<dbReference type="SMART" id="SM00033">
    <property type="entry name" value="CH"/>
    <property type="match status" value="1"/>
</dbReference>
<dbReference type="Gene3D" id="2.30.30.40">
    <property type="entry name" value="SH3 Domains"/>
    <property type="match status" value="1"/>
</dbReference>
<dbReference type="InterPro" id="IPR001715">
    <property type="entry name" value="CH_dom"/>
</dbReference>
<keyword evidence="8" id="KW-1185">Reference proteome</keyword>
<sequence length="474" mass="50563">MDLNDMNDSARGPRQQREPDMWEINQSARGPSRDLPRLPATALGANAARGGAVPIVRAPPLPPPPPPPPPPLAALFATALYDYASNDPSHLPFKAGVTLEVLDDQEPWALGLLDGRTGWYPAGYVTKRLSPSSNSESSSYLADAAPPRLAREAAAALQRPAQQEHADALTPRAGSDEDAGGGARKGRAQRHDRSPPRSPSRDGASPRASNRIRASGSRASIARQQAVPAEELSQPPTRASTRPPSPRRGGGSRPESPKGIFGRRASTPVHRRVLPANYVCPYALKHGEANVGAQVVNWASDATGTELPMASATDAGMHEALKSGVVLCELANALRPGIIRRIERKDAPFQMRENISRFLAAAKELGVPNNELFDVPDLFEAKQMRQVRICLYALGRAAHDLAEYKGPCLGKPISHVAGAHKHSSFKVDANNGLWGKSGGAYRPDAGNDARMRSATTTGRPDAPTAETLGLKPRV</sequence>
<dbReference type="GO" id="GO:0007015">
    <property type="term" value="P:actin filament organization"/>
    <property type="evidence" value="ECO:0007669"/>
    <property type="project" value="TreeGrafter"/>
</dbReference>
<feature type="region of interest" description="Disordered" evidence="4">
    <location>
        <begin position="153"/>
        <end position="268"/>
    </location>
</feature>
<reference evidence="7" key="1">
    <citation type="submission" date="2021-05" db="EMBL/GenBank/DDBJ databases">
        <title>The genome of the haptophyte Pavlova lutheri (Diacronema luteri, Pavlovales) - a model for lipid biosynthesis in eukaryotic algae.</title>
        <authorList>
            <person name="Hulatt C.J."/>
            <person name="Posewitz M.C."/>
        </authorList>
    </citation>
    <scope>NUCLEOTIDE SEQUENCE</scope>
    <source>
        <strain evidence="7">NIVA-4/92</strain>
    </source>
</reference>
<dbReference type="SUPFAM" id="SSF50044">
    <property type="entry name" value="SH3-domain"/>
    <property type="match status" value="1"/>
</dbReference>
<feature type="domain" description="SH3" evidence="5">
    <location>
        <begin position="72"/>
        <end position="130"/>
    </location>
</feature>
<dbReference type="InterPro" id="IPR001452">
    <property type="entry name" value="SH3_domain"/>
</dbReference>
<evidence type="ECO:0000256" key="4">
    <source>
        <dbReference type="SAM" id="MobiDB-lite"/>
    </source>
</evidence>
<evidence type="ECO:0000256" key="3">
    <source>
        <dbReference type="PROSITE-ProRule" id="PRU00192"/>
    </source>
</evidence>
<evidence type="ECO:0000313" key="7">
    <source>
        <dbReference type="EMBL" id="KAG8470616.1"/>
    </source>
</evidence>
<comment type="caution">
    <text evidence="7">The sequence shown here is derived from an EMBL/GenBank/DDBJ whole genome shotgun (WGS) entry which is preliminary data.</text>
</comment>
<accession>A0A8J6CGY6</accession>
<dbReference type="PROSITE" id="PS50021">
    <property type="entry name" value="CH"/>
    <property type="match status" value="1"/>
</dbReference>
<dbReference type="SUPFAM" id="SSF47576">
    <property type="entry name" value="Calponin-homology domain, CH-domain"/>
    <property type="match status" value="1"/>
</dbReference>
<dbReference type="PROSITE" id="PS50002">
    <property type="entry name" value="SH3"/>
    <property type="match status" value="1"/>
</dbReference>
<feature type="domain" description="Calponin-homology (CH)" evidence="6">
    <location>
        <begin position="289"/>
        <end position="398"/>
    </location>
</feature>
<dbReference type="OrthoDB" id="21595at2759"/>
<organism evidence="7 8">
    <name type="scientific">Diacronema lutheri</name>
    <name type="common">Unicellular marine alga</name>
    <name type="synonym">Monochrysis lutheri</name>
    <dbReference type="NCBI Taxonomy" id="2081491"/>
    <lineage>
        <taxon>Eukaryota</taxon>
        <taxon>Haptista</taxon>
        <taxon>Haptophyta</taxon>
        <taxon>Pavlovophyceae</taxon>
        <taxon>Pavlovales</taxon>
        <taxon>Pavlovaceae</taxon>
        <taxon>Diacronema</taxon>
    </lineage>
</organism>
<dbReference type="Pfam" id="PF00018">
    <property type="entry name" value="SH3_1"/>
    <property type="match status" value="1"/>
</dbReference>
<dbReference type="AlphaFoldDB" id="A0A8J6CGY6"/>
<dbReference type="GO" id="GO:0005085">
    <property type="term" value="F:guanyl-nucleotide exchange factor activity"/>
    <property type="evidence" value="ECO:0007669"/>
    <property type="project" value="UniProtKB-KW"/>
</dbReference>
<dbReference type="PANTHER" id="PTHR47385:SF14">
    <property type="entry name" value="TRANSGELIN"/>
    <property type="match status" value="1"/>
</dbReference>
<dbReference type="SMART" id="SM00326">
    <property type="entry name" value="SH3"/>
    <property type="match status" value="1"/>
</dbReference>
<dbReference type="EMBL" id="JAGTXO010000001">
    <property type="protein sequence ID" value="KAG8470616.1"/>
    <property type="molecule type" value="Genomic_DNA"/>
</dbReference>
<dbReference type="CDD" id="cd00174">
    <property type="entry name" value="SH3"/>
    <property type="match status" value="1"/>
</dbReference>
<keyword evidence="2" id="KW-0344">Guanine-nucleotide releasing factor</keyword>
<dbReference type="InterPro" id="IPR050606">
    <property type="entry name" value="Calponin-like"/>
</dbReference>
<dbReference type="InterPro" id="IPR036028">
    <property type="entry name" value="SH3-like_dom_sf"/>
</dbReference>
<feature type="compositionally biased region" description="Low complexity" evidence="4">
    <location>
        <begin position="233"/>
        <end position="242"/>
    </location>
</feature>
<dbReference type="PANTHER" id="PTHR47385">
    <property type="entry name" value="CALPONIN"/>
    <property type="match status" value="1"/>
</dbReference>
<dbReference type="InterPro" id="IPR003096">
    <property type="entry name" value="SM22_calponin"/>
</dbReference>
<protein>
    <submittedName>
        <fullName evidence="7">Uncharacterized protein</fullName>
    </submittedName>
</protein>
<evidence type="ECO:0000256" key="2">
    <source>
        <dbReference type="ARBA" id="ARBA00022658"/>
    </source>
</evidence>
<evidence type="ECO:0000259" key="6">
    <source>
        <dbReference type="PROSITE" id="PS50021"/>
    </source>
</evidence>
<feature type="region of interest" description="Disordered" evidence="4">
    <location>
        <begin position="1"/>
        <end position="38"/>
    </location>
</feature>
<name>A0A8J6CGY6_DIALT</name>
<evidence type="ECO:0000259" key="5">
    <source>
        <dbReference type="PROSITE" id="PS50002"/>
    </source>
</evidence>
<dbReference type="GO" id="GO:0015629">
    <property type="term" value="C:actin cytoskeleton"/>
    <property type="evidence" value="ECO:0007669"/>
    <property type="project" value="TreeGrafter"/>
</dbReference>
<dbReference type="Gene3D" id="1.10.418.10">
    <property type="entry name" value="Calponin-like domain"/>
    <property type="match status" value="1"/>
</dbReference>
<evidence type="ECO:0000256" key="1">
    <source>
        <dbReference type="ARBA" id="ARBA00022443"/>
    </source>
</evidence>
<feature type="region of interest" description="Disordered" evidence="4">
    <location>
        <begin position="437"/>
        <end position="474"/>
    </location>
</feature>
<dbReference type="InterPro" id="IPR036872">
    <property type="entry name" value="CH_dom_sf"/>
</dbReference>
<gene>
    <name evidence="7" type="ORF">KFE25_009037</name>
</gene>
<dbReference type="Proteomes" id="UP000751190">
    <property type="component" value="Unassembled WGS sequence"/>
</dbReference>
<proteinExistence type="predicted"/>
<dbReference type="Pfam" id="PF00307">
    <property type="entry name" value="CH"/>
    <property type="match status" value="1"/>
</dbReference>
<keyword evidence="1 3" id="KW-0728">SH3 domain</keyword>